<sequence>MSTLPPVLQRVSFPVIGSPLFIISNPKLVIAQCKAGIVGSMPALNARPASQLDEWLAEITEALDAHNRAHPDQPAAPFAINQIVHKSNDRLEHDMALCAKYKVPIIITSLGAREDVNQAVHGWGGVVLHDIINNTFAHKAIDKGADGLIAVAAGAGGHAGTKSPFALVQEIRQWFDGPLALSGAIATGGAILAAQAMGADFAYIGSAFIATDEARASDAYKQAIVEGTSDDIVYSNLFTGVHGNYLKASIRAAGLDPDNLPESDPSKMSFGSGTAKAWKDIWGSGQGIGVVDAVVPAAERIERLKREYAQARARLAL</sequence>
<dbReference type="CDD" id="cd04730">
    <property type="entry name" value="NPD_like"/>
    <property type="match status" value="1"/>
</dbReference>
<gene>
    <name evidence="6" type="ORF">DFR43_10810</name>
</gene>
<dbReference type="GO" id="GO:0018580">
    <property type="term" value="F:nitronate monooxygenase activity"/>
    <property type="evidence" value="ECO:0007669"/>
    <property type="project" value="InterPro"/>
</dbReference>
<reference evidence="6 7" key="1">
    <citation type="submission" date="2019-03" db="EMBL/GenBank/DDBJ databases">
        <title>Genomic Encyclopedia of Type Strains, Phase IV (KMG-IV): sequencing the most valuable type-strain genomes for metagenomic binning, comparative biology and taxonomic classification.</title>
        <authorList>
            <person name="Goeker M."/>
        </authorList>
    </citation>
    <scope>NUCLEOTIDE SEQUENCE [LARGE SCALE GENOMIC DNA]</scope>
    <source>
        <strain evidence="6 7">DSM 19605</strain>
    </source>
</reference>
<dbReference type="InterPro" id="IPR013785">
    <property type="entry name" value="Aldolase_TIM"/>
</dbReference>
<evidence type="ECO:0000256" key="5">
    <source>
        <dbReference type="ARBA" id="ARBA00023033"/>
    </source>
</evidence>
<dbReference type="Proteomes" id="UP000295510">
    <property type="component" value="Unassembled WGS sequence"/>
</dbReference>
<comment type="similarity">
    <text evidence="1">Belongs to the nitronate monooxygenase family. NMO class I subfamily.</text>
</comment>
<dbReference type="FunFam" id="3.20.20.70:FF:000210">
    <property type="entry name" value="2-nitropropane dioxygenase"/>
    <property type="match status" value="1"/>
</dbReference>
<dbReference type="PANTHER" id="PTHR42747">
    <property type="entry name" value="NITRONATE MONOOXYGENASE-RELATED"/>
    <property type="match status" value="1"/>
</dbReference>
<evidence type="ECO:0000256" key="1">
    <source>
        <dbReference type="ARBA" id="ARBA00009881"/>
    </source>
</evidence>
<dbReference type="RefSeq" id="WP_133597399.1">
    <property type="nucleotide sequence ID" value="NZ_SNYL01000008.1"/>
</dbReference>
<evidence type="ECO:0000256" key="2">
    <source>
        <dbReference type="ARBA" id="ARBA00022630"/>
    </source>
</evidence>
<organism evidence="6 7">
    <name type="scientific">Tepidicella xavieri</name>
    <dbReference type="NCBI Taxonomy" id="360241"/>
    <lineage>
        <taxon>Bacteria</taxon>
        <taxon>Pseudomonadati</taxon>
        <taxon>Pseudomonadota</taxon>
        <taxon>Betaproteobacteria</taxon>
        <taxon>Burkholderiales</taxon>
        <taxon>Tepidicella</taxon>
    </lineage>
</organism>
<keyword evidence="2" id="KW-0285">Flavoprotein</keyword>
<accession>A0A4R6U914</accession>
<evidence type="ECO:0000256" key="3">
    <source>
        <dbReference type="ARBA" id="ARBA00022643"/>
    </source>
</evidence>
<evidence type="ECO:0000313" key="7">
    <source>
        <dbReference type="Proteomes" id="UP000295510"/>
    </source>
</evidence>
<dbReference type="EMBL" id="SNYL01000008">
    <property type="protein sequence ID" value="TDQ43068.1"/>
    <property type="molecule type" value="Genomic_DNA"/>
</dbReference>
<name>A0A4R6U914_9BURK</name>
<dbReference type="Pfam" id="PF03060">
    <property type="entry name" value="NMO"/>
    <property type="match status" value="1"/>
</dbReference>
<dbReference type="Gene3D" id="3.20.20.70">
    <property type="entry name" value="Aldolase class I"/>
    <property type="match status" value="1"/>
</dbReference>
<evidence type="ECO:0000313" key="6">
    <source>
        <dbReference type="EMBL" id="TDQ43068.1"/>
    </source>
</evidence>
<keyword evidence="7" id="KW-1185">Reference proteome</keyword>
<proteinExistence type="inferred from homology"/>
<dbReference type="AlphaFoldDB" id="A0A4R6U914"/>
<dbReference type="OrthoDB" id="9778912at2"/>
<dbReference type="SUPFAM" id="SSF51412">
    <property type="entry name" value="Inosine monophosphate dehydrogenase (IMPDH)"/>
    <property type="match status" value="1"/>
</dbReference>
<keyword evidence="5 6" id="KW-0503">Monooxygenase</keyword>
<dbReference type="InterPro" id="IPR004136">
    <property type="entry name" value="NMO"/>
</dbReference>
<protein>
    <submittedName>
        <fullName evidence="6">Nitronate monooxygenase</fullName>
    </submittedName>
</protein>
<keyword evidence="3" id="KW-0288">FMN</keyword>
<keyword evidence="4" id="KW-0560">Oxidoreductase</keyword>
<dbReference type="PANTHER" id="PTHR42747:SF4">
    <property type="entry name" value="BLR1330 PROTEIN"/>
    <property type="match status" value="1"/>
</dbReference>
<comment type="caution">
    <text evidence="6">The sequence shown here is derived from an EMBL/GenBank/DDBJ whole genome shotgun (WGS) entry which is preliminary data.</text>
</comment>
<evidence type="ECO:0000256" key="4">
    <source>
        <dbReference type="ARBA" id="ARBA00023002"/>
    </source>
</evidence>